<keyword evidence="3" id="KW-0547">Nucleotide-binding</keyword>
<comment type="similarity">
    <text evidence="1">Belongs to the Nudix hydrolase family.</text>
</comment>
<keyword evidence="4" id="KW-0378">Hydrolase</keyword>
<proteinExistence type="inferred from homology"/>
<dbReference type="InterPro" id="IPR020084">
    <property type="entry name" value="NUDIX_hydrolase_CS"/>
</dbReference>
<dbReference type="PROSITE" id="PS51462">
    <property type="entry name" value="NUDIX"/>
    <property type="match status" value="1"/>
</dbReference>
<evidence type="ECO:0000256" key="5">
    <source>
        <dbReference type="ARBA" id="ARBA00032644"/>
    </source>
</evidence>
<dbReference type="SUPFAM" id="SSF55811">
    <property type="entry name" value="Nudix"/>
    <property type="match status" value="1"/>
</dbReference>
<accession>A0ABN7B6F5</accession>
<dbReference type="PANTHER" id="PTHR21340:SF0">
    <property type="entry name" value="BIS(5'-NUCLEOSYL)-TETRAPHOSPHATASE [ASYMMETRICAL]"/>
    <property type="match status" value="1"/>
</dbReference>
<dbReference type="InterPro" id="IPR015797">
    <property type="entry name" value="NUDIX_hydrolase-like_dom_sf"/>
</dbReference>
<evidence type="ECO:0000313" key="7">
    <source>
        <dbReference type="EMBL" id="BES99986.1"/>
    </source>
</evidence>
<dbReference type="CDD" id="cd03428">
    <property type="entry name" value="NUDIX_Ap4A_Nudt2"/>
    <property type="match status" value="1"/>
</dbReference>
<name>A0ABN7B6F5_9HEMI</name>
<dbReference type="Pfam" id="PF00293">
    <property type="entry name" value="NUDIX"/>
    <property type="match status" value="1"/>
</dbReference>
<evidence type="ECO:0000256" key="3">
    <source>
        <dbReference type="ARBA" id="ARBA00022741"/>
    </source>
</evidence>
<dbReference type="Gene3D" id="3.90.79.10">
    <property type="entry name" value="Nucleoside Triphosphate Pyrophosphohydrolase"/>
    <property type="match status" value="1"/>
</dbReference>
<dbReference type="PANTHER" id="PTHR21340">
    <property type="entry name" value="DIADENOSINE 5,5-P1,P4-TETRAPHOSPHATE PYROPHOSPHOHYDROLASE MUTT"/>
    <property type="match status" value="1"/>
</dbReference>
<evidence type="ECO:0000313" key="8">
    <source>
        <dbReference type="Proteomes" id="UP001307889"/>
    </source>
</evidence>
<organism evidence="7 8">
    <name type="scientific">Nesidiocoris tenuis</name>
    <dbReference type="NCBI Taxonomy" id="355587"/>
    <lineage>
        <taxon>Eukaryota</taxon>
        <taxon>Metazoa</taxon>
        <taxon>Ecdysozoa</taxon>
        <taxon>Arthropoda</taxon>
        <taxon>Hexapoda</taxon>
        <taxon>Insecta</taxon>
        <taxon>Pterygota</taxon>
        <taxon>Neoptera</taxon>
        <taxon>Paraneoptera</taxon>
        <taxon>Hemiptera</taxon>
        <taxon>Heteroptera</taxon>
        <taxon>Panheteroptera</taxon>
        <taxon>Cimicomorpha</taxon>
        <taxon>Miridae</taxon>
        <taxon>Dicyphina</taxon>
        <taxon>Nesidiocoris</taxon>
    </lineage>
</organism>
<sequence length="143" mass="16387">MAEVRAAGLLIHQIVEKKIVFLLLQSAFSPFHWTPPKGHLEKNESEMDAAFRETEEECGIKRHQLKLFGDPVPIRYVANGAPKLVTYWCAKLVDPKATVKLSDEHMNYKWADIAEAKKLIAHDTGQILLTKCEEFMRREKLLS</sequence>
<evidence type="ECO:0000259" key="6">
    <source>
        <dbReference type="PROSITE" id="PS51462"/>
    </source>
</evidence>
<protein>
    <recommendedName>
        <fullName evidence="2">Bis(5'-nucleosyl)-tetraphosphatase [asymmetrical]</fullName>
    </recommendedName>
    <alternativeName>
        <fullName evidence="5">Diadenosine 5',5'''-P1,P4-tetraphosphate asymmetrical hydrolase</fullName>
    </alternativeName>
</protein>
<dbReference type="PRINTS" id="PR01405">
    <property type="entry name" value="TETRPHPHTASE"/>
</dbReference>
<dbReference type="InterPro" id="IPR000086">
    <property type="entry name" value="NUDIX_hydrolase_dom"/>
</dbReference>
<keyword evidence="8" id="KW-1185">Reference proteome</keyword>
<reference evidence="7 8" key="1">
    <citation type="submission" date="2023-09" db="EMBL/GenBank/DDBJ databases">
        <title>Nesidiocoris tenuis whole genome shotgun sequence.</title>
        <authorList>
            <person name="Shibata T."/>
            <person name="Shimoda M."/>
            <person name="Kobayashi T."/>
            <person name="Uehara T."/>
        </authorList>
    </citation>
    <scope>NUCLEOTIDE SEQUENCE [LARGE SCALE GENOMIC DNA]</scope>
    <source>
        <strain evidence="7 8">Japan</strain>
    </source>
</reference>
<evidence type="ECO:0000256" key="2">
    <source>
        <dbReference type="ARBA" id="ARBA00018911"/>
    </source>
</evidence>
<dbReference type="EMBL" id="AP028919">
    <property type="protein sequence ID" value="BES99986.1"/>
    <property type="molecule type" value="Genomic_DNA"/>
</dbReference>
<dbReference type="Proteomes" id="UP001307889">
    <property type="component" value="Chromosome 11"/>
</dbReference>
<dbReference type="InterPro" id="IPR003565">
    <property type="entry name" value="Tetra_PHTase"/>
</dbReference>
<feature type="domain" description="Nudix hydrolase" evidence="6">
    <location>
        <begin position="2"/>
        <end position="133"/>
    </location>
</feature>
<dbReference type="InterPro" id="IPR051325">
    <property type="entry name" value="Nudix_hydrolase_domain"/>
</dbReference>
<evidence type="ECO:0000256" key="4">
    <source>
        <dbReference type="ARBA" id="ARBA00022801"/>
    </source>
</evidence>
<gene>
    <name evidence="7" type="ORF">NTJ_12803</name>
</gene>
<dbReference type="PROSITE" id="PS00893">
    <property type="entry name" value="NUDIX_BOX"/>
    <property type="match status" value="1"/>
</dbReference>
<evidence type="ECO:0000256" key="1">
    <source>
        <dbReference type="ARBA" id="ARBA00005582"/>
    </source>
</evidence>